<evidence type="ECO:0000256" key="3">
    <source>
        <dbReference type="ARBA" id="ARBA00022692"/>
    </source>
</evidence>
<dbReference type="Pfam" id="PF01027">
    <property type="entry name" value="Bax1-I"/>
    <property type="match status" value="1"/>
</dbReference>
<feature type="transmembrane region" description="Helical" evidence="6">
    <location>
        <begin position="84"/>
        <end position="104"/>
    </location>
</feature>
<reference evidence="7 8" key="1">
    <citation type="submission" date="2022-02" db="EMBL/GenBank/DDBJ databases">
        <title>Genome sequence data of Kingella unionensis sp. nov. strain CICC 24913 (CCUG 75125).</title>
        <authorList>
            <person name="Xiao M."/>
        </authorList>
    </citation>
    <scope>NUCLEOTIDE SEQUENCE [LARGE SCALE GENOMIC DNA]</scope>
    <source>
        <strain evidence="7 8">CICC 24913</strain>
    </source>
</reference>
<comment type="subcellular location">
    <subcellularLocation>
        <location evidence="1">Cell membrane</location>
        <topology evidence="1">Multi-pass membrane protein</topology>
    </subcellularLocation>
</comment>
<dbReference type="PANTHER" id="PTHR23291">
    <property type="entry name" value="BAX INHIBITOR-RELATED"/>
    <property type="match status" value="1"/>
</dbReference>
<proteinExistence type="inferred from homology"/>
<feature type="transmembrane region" description="Helical" evidence="6">
    <location>
        <begin position="25"/>
        <end position="45"/>
    </location>
</feature>
<keyword evidence="8" id="KW-1185">Reference proteome</keyword>
<evidence type="ECO:0000256" key="1">
    <source>
        <dbReference type="ARBA" id="ARBA00004651"/>
    </source>
</evidence>
<accession>A0ABS9NM06</accession>
<sequence>MTQNLSQFTNSHTLSDPEVTLQKTYGLLSLSFIPCAAGALLGMAFNPFAMLGGGWASVIVMMAFFYGMCFAIEKNRYNKTGVTLLMVFTFGMGLMLSPLLQYSANFSNGGGLVATAALMTAGIFFSMTTLARRLNFNTNALGRSLSMGVIVLMIGVVANLFFNIPALSLALAAVFVIVSSLIIMWQVRTVIEGGETSHISAALTIFISIYNIFSSLLRLLLAFAGSDD</sequence>
<keyword evidence="2" id="KW-1003">Cell membrane</keyword>
<evidence type="ECO:0000256" key="6">
    <source>
        <dbReference type="RuleBase" id="RU004379"/>
    </source>
</evidence>
<dbReference type="EMBL" id="JAKOOW010000021">
    <property type="protein sequence ID" value="MCG6503829.1"/>
    <property type="molecule type" value="Genomic_DNA"/>
</dbReference>
<dbReference type="Proteomes" id="UP001298424">
    <property type="component" value="Unassembled WGS sequence"/>
</dbReference>
<keyword evidence="4 6" id="KW-1133">Transmembrane helix</keyword>
<feature type="transmembrane region" description="Helical" evidence="6">
    <location>
        <begin position="143"/>
        <end position="162"/>
    </location>
</feature>
<name>A0ABS9NM06_9NEIS</name>
<dbReference type="RefSeq" id="WP_238746437.1">
    <property type="nucleotide sequence ID" value="NZ_JAKOOW010000021.1"/>
</dbReference>
<feature type="transmembrane region" description="Helical" evidence="6">
    <location>
        <begin position="51"/>
        <end position="72"/>
    </location>
</feature>
<evidence type="ECO:0000313" key="7">
    <source>
        <dbReference type="EMBL" id="MCG6503829.1"/>
    </source>
</evidence>
<gene>
    <name evidence="7" type="ORF">MB824_04880</name>
</gene>
<dbReference type="PANTHER" id="PTHR23291:SF115">
    <property type="entry name" value="MODULATOR OF FTSH PROTEASE YCCA"/>
    <property type="match status" value="1"/>
</dbReference>
<comment type="caution">
    <text evidence="7">The sequence shown here is derived from an EMBL/GenBank/DDBJ whole genome shotgun (WGS) entry which is preliminary data.</text>
</comment>
<keyword evidence="5 6" id="KW-0472">Membrane</keyword>
<feature type="transmembrane region" description="Helical" evidence="6">
    <location>
        <begin position="199"/>
        <end position="224"/>
    </location>
</feature>
<feature type="transmembrane region" description="Helical" evidence="6">
    <location>
        <begin position="168"/>
        <end position="187"/>
    </location>
</feature>
<organism evidence="7 8">
    <name type="scientific">Kingella pumchi</name>
    <dbReference type="NCBI Taxonomy" id="2779506"/>
    <lineage>
        <taxon>Bacteria</taxon>
        <taxon>Pseudomonadati</taxon>
        <taxon>Pseudomonadota</taxon>
        <taxon>Betaproteobacteria</taxon>
        <taxon>Neisseriales</taxon>
        <taxon>Neisseriaceae</taxon>
        <taxon>Kingella</taxon>
    </lineage>
</organism>
<evidence type="ECO:0000256" key="4">
    <source>
        <dbReference type="ARBA" id="ARBA00022989"/>
    </source>
</evidence>
<evidence type="ECO:0000313" key="8">
    <source>
        <dbReference type="Proteomes" id="UP001298424"/>
    </source>
</evidence>
<protein>
    <submittedName>
        <fullName evidence="7">Bax inhibitor-1 family protein</fullName>
    </submittedName>
</protein>
<feature type="transmembrane region" description="Helical" evidence="6">
    <location>
        <begin position="110"/>
        <end position="131"/>
    </location>
</feature>
<comment type="similarity">
    <text evidence="6">Belongs to the BI1 family.</text>
</comment>
<evidence type="ECO:0000256" key="5">
    <source>
        <dbReference type="ARBA" id="ARBA00023136"/>
    </source>
</evidence>
<dbReference type="InterPro" id="IPR006214">
    <property type="entry name" value="Bax_inhibitor_1-related"/>
</dbReference>
<evidence type="ECO:0000256" key="2">
    <source>
        <dbReference type="ARBA" id="ARBA00022475"/>
    </source>
</evidence>
<keyword evidence="3 6" id="KW-0812">Transmembrane</keyword>